<keyword evidence="5 8" id="KW-0641">Proline biosynthesis</keyword>
<evidence type="ECO:0000256" key="5">
    <source>
        <dbReference type="HAMAP-Rule" id="MF_01925"/>
    </source>
</evidence>
<dbReference type="Pfam" id="PF14748">
    <property type="entry name" value="P5CR_dimer"/>
    <property type="match status" value="1"/>
</dbReference>
<evidence type="ECO:0000259" key="9">
    <source>
        <dbReference type="Pfam" id="PF03807"/>
    </source>
</evidence>
<dbReference type="InterPro" id="IPR028939">
    <property type="entry name" value="P5C_Rdtase_cat_N"/>
</dbReference>
<accession>A0A543AM62</accession>
<keyword evidence="3 5" id="KW-0560">Oxidoreductase</keyword>
<dbReference type="Gene3D" id="1.10.3730.10">
    <property type="entry name" value="ProC C-terminal domain-like"/>
    <property type="match status" value="1"/>
</dbReference>
<dbReference type="InterPro" id="IPR053790">
    <property type="entry name" value="P5CR-like_CS"/>
</dbReference>
<dbReference type="InterPro" id="IPR000304">
    <property type="entry name" value="Pyrroline-COOH_reductase"/>
</dbReference>
<dbReference type="UniPathway" id="UPA00098">
    <property type="reaction ID" value="UER00361"/>
</dbReference>
<dbReference type="EMBL" id="VFOU01000001">
    <property type="protein sequence ID" value="TQL73639.1"/>
    <property type="molecule type" value="Genomic_DNA"/>
</dbReference>
<dbReference type="PANTHER" id="PTHR11645">
    <property type="entry name" value="PYRROLINE-5-CARBOXYLATE REDUCTASE"/>
    <property type="match status" value="1"/>
</dbReference>
<dbReference type="Proteomes" id="UP000319746">
    <property type="component" value="Unassembled WGS sequence"/>
</dbReference>
<evidence type="ECO:0000256" key="2">
    <source>
        <dbReference type="ARBA" id="ARBA00022857"/>
    </source>
</evidence>
<dbReference type="NCBIfam" id="TIGR00112">
    <property type="entry name" value="proC"/>
    <property type="match status" value="1"/>
</dbReference>
<dbReference type="PROSITE" id="PS00521">
    <property type="entry name" value="P5CR"/>
    <property type="match status" value="1"/>
</dbReference>
<reference evidence="11 12" key="1">
    <citation type="submission" date="2019-06" db="EMBL/GenBank/DDBJ databases">
        <title>Sequencing the genomes of 1000 actinobacteria strains.</title>
        <authorList>
            <person name="Klenk H.-P."/>
        </authorList>
    </citation>
    <scope>NUCLEOTIDE SEQUENCE [LARGE SCALE GENOMIC DNA]</scope>
    <source>
        <strain evidence="11 12">DSM 24083</strain>
    </source>
</reference>
<dbReference type="EC" id="1.5.1.2" evidence="5 6"/>
<dbReference type="Pfam" id="PF03807">
    <property type="entry name" value="F420_oxidored"/>
    <property type="match status" value="1"/>
</dbReference>
<organism evidence="11 12">
    <name type="scientific">Enteractinococcus coprophilus</name>
    <dbReference type="NCBI Taxonomy" id="1027633"/>
    <lineage>
        <taxon>Bacteria</taxon>
        <taxon>Bacillati</taxon>
        <taxon>Actinomycetota</taxon>
        <taxon>Actinomycetes</taxon>
        <taxon>Micrococcales</taxon>
        <taxon>Micrococcaceae</taxon>
    </lineage>
</organism>
<dbReference type="InterPro" id="IPR008927">
    <property type="entry name" value="6-PGluconate_DH-like_C_sf"/>
</dbReference>
<keyword evidence="2 5" id="KW-0521">NADP</keyword>
<evidence type="ECO:0000256" key="6">
    <source>
        <dbReference type="NCBIfam" id="TIGR00112"/>
    </source>
</evidence>
<evidence type="ECO:0000256" key="7">
    <source>
        <dbReference type="PIRSR" id="PIRSR000193-1"/>
    </source>
</evidence>
<sequence length="271" mass="27569">MRISFIGLGHLNSAIVAGLLADGYDRDNIVATTHSAASAATRRQEFGISVTAEEDSPGTNAQAVADADIVVLGVKPFHIVDTAQSLADALRPETVVVSVAAGTTLATLTSALPEGQPVVRTMPNVALTVGKGAVGLARGATVTDEQVAQVERLFAASGTVFHLPEDQLNALAAMAGSGPGYVFRFVNALAAGGMALGLDEHVAQELARLTVVGAGAMLDTDDADPAALEDSIATEGGVTEAALNSLDANDFNQVIVQALQANVTRSQELGA</sequence>
<gene>
    <name evidence="5" type="primary">proC</name>
    <name evidence="11" type="ORF">FB556_0081</name>
</gene>
<dbReference type="InterPro" id="IPR036291">
    <property type="entry name" value="NAD(P)-bd_dom_sf"/>
</dbReference>
<dbReference type="GO" id="GO:0005737">
    <property type="term" value="C:cytoplasm"/>
    <property type="evidence" value="ECO:0007669"/>
    <property type="project" value="UniProtKB-SubCell"/>
</dbReference>
<dbReference type="SUPFAM" id="SSF48179">
    <property type="entry name" value="6-phosphogluconate dehydrogenase C-terminal domain-like"/>
    <property type="match status" value="1"/>
</dbReference>
<keyword evidence="5" id="KW-0963">Cytoplasm</keyword>
<feature type="domain" description="Pyrroline-5-carboxylate reductase dimerisation" evidence="10">
    <location>
        <begin position="165"/>
        <end position="269"/>
    </location>
</feature>
<feature type="binding site" evidence="7">
    <location>
        <begin position="6"/>
        <end position="11"/>
    </location>
    <ligand>
        <name>NADP(+)</name>
        <dbReference type="ChEBI" id="CHEBI:58349"/>
    </ligand>
</feature>
<dbReference type="HAMAP" id="MF_01925">
    <property type="entry name" value="P5C_reductase"/>
    <property type="match status" value="1"/>
</dbReference>
<comment type="subcellular location">
    <subcellularLocation>
        <location evidence="5">Cytoplasm</location>
    </subcellularLocation>
</comment>
<evidence type="ECO:0000256" key="1">
    <source>
        <dbReference type="ARBA" id="ARBA00005525"/>
    </source>
</evidence>
<comment type="function">
    <text evidence="4 5">Catalyzes the reduction of 1-pyrroline-5-carboxylate (PCA) to L-proline.</text>
</comment>
<comment type="pathway">
    <text evidence="5 8">Amino-acid biosynthesis; L-proline biosynthesis; L-proline from L-glutamate 5-semialdehyde: step 1/1.</text>
</comment>
<dbReference type="GO" id="GO:0004735">
    <property type="term" value="F:pyrroline-5-carboxylate reductase activity"/>
    <property type="evidence" value="ECO:0007669"/>
    <property type="project" value="UniProtKB-UniRule"/>
</dbReference>
<evidence type="ECO:0000313" key="11">
    <source>
        <dbReference type="EMBL" id="TQL73639.1"/>
    </source>
</evidence>
<dbReference type="RefSeq" id="WP_141863720.1">
    <property type="nucleotide sequence ID" value="NZ_BAABAN010000017.1"/>
</dbReference>
<comment type="caution">
    <text evidence="11">The sequence shown here is derived from an EMBL/GenBank/DDBJ whole genome shotgun (WGS) entry which is preliminary data.</text>
</comment>
<evidence type="ECO:0000313" key="12">
    <source>
        <dbReference type="Proteomes" id="UP000319746"/>
    </source>
</evidence>
<comment type="catalytic activity">
    <reaction evidence="5 8">
        <text>L-proline + NADP(+) = (S)-1-pyrroline-5-carboxylate + NADPH + 2 H(+)</text>
        <dbReference type="Rhea" id="RHEA:14109"/>
        <dbReference type="ChEBI" id="CHEBI:15378"/>
        <dbReference type="ChEBI" id="CHEBI:17388"/>
        <dbReference type="ChEBI" id="CHEBI:57783"/>
        <dbReference type="ChEBI" id="CHEBI:58349"/>
        <dbReference type="ChEBI" id="CHEBI:60039"/>
        <dbReference type="EC" id="1.5.1.2"/>
    </reaction>
</comment>
<keyword evidence="5 8" id="KW-0028">Amino-acid biosynthesis</keyword>
<keyword evidence="12" id="KW-1185">Reference proteome</keyword>
<dbReference type="PIRSF" id="PIRSF000193">
    <property type="entry name" value="Pyrrol-5-carb_rd"/>
    <property type="match status" value="1"/>
</dbReference>
<evidence type="ECO:0000259" key="10">
    <source>
        <dbReference type="Pfam" id="PF14748"/>
    </source>
</evidence>
<dbReference type="PANTHER" id="PTHR11645:SF0">
    <property type="entry name" value="PYRROLINE-5-CARBOXYLATE REDUCTASE 3"/>
    <property type="match status" value="1"/>
</dbReference>
<protein>
    <recommendedName>
        <fullName evidence="5 6">Pyrroline-5-carboxylate reductase</fullName>
        <shortName evidence="5">P5C reductase</shortName>
        <shortName evidence="5">P5CR</shortName>
        <ecNumber evidence="5 6">1.5.1.2</ecNumber>
    </recommendedName>
    <alternativeName>
        <fullName evidence="5">PCA reductase</fullName>
    </alternativeName>
</protein>
<dbReference type="FunFam" id="1.10.3730.10:FF:000001">
    <property type="entry name" value="Pyrroline-5-carboxylate reductase"/>
    <property type="match status" value="1"/>
</dbReference>
<dbReference type="InterPro" id="IPR029036">
    <property type="entry name" value="P5CR_dimer"/>
</dbReference>
<dbReference type="AlphaFoldDB" id="A0A543AM62"/>
<evidence type="ECO:0000256" key="8">
    <source>
        <dbReference type="RuleBase" id="RU003903"/>
    </source>
</evidence>
<comment type="similarity">
    <text evidence="1 5 8">Belongs to the pyrroline-5-carboxylate reductase family.</text>
</comment>
<feature type="domain" description="Pyrroline-5-carboxylate reductase catalytic N-terminal" evidence="9">
    <location>
        <begin position="2"/>
        <end position="102"/>
    </location>
</feature>
<evidence type="ECO:0000256" key="3">
    <source>
        <dbReference type="ARBA" id="ARBA00023002"/>
    </source>
</evidence>
<feature type="binding site" evidence="7">
    <location>
        <position position="60"/>
    </location>
    <ligand>
        <name>NADPH</name>
        <dbReference type="ChEBI" id="CHEBI:57783"/>
    </ligand>
</feature>
<proteinExistence type="inferred from homology"/>
<name>A0A543AM62_9MICC</name>
<evidence type="ECO:0000256" key="4">
    <source>
        <dbReference type="ARBA" id="ARBA00058118"/>
    </source>
</evidence>
<comment type="catalytic activity">
    <reaction evidence="5">
        <text>L-proline + NAD(+) = (S)-1-pyrroline-5-carboxylate + NADH + 2 H(+)</text>
        <dbReference type="Rhea" id="RHEA:14105"/>
        <dbReference type="ChEBI" id="CHEBI:15378"/>
        <dbReference type="ChEBI" id="CHEBI:17388"/>
        <dbReference type="ChEBI" id="CHEBI:57540"/>
        <dbReference type="ChEBI" id="CHEBI:57945"/>
        <dbReference type="ChEBI" id="CHEBI:60039"/>
        <dbReference type="EC" id="1.5.1.2"/>
    </reaction>
</comment>
<dbReference type="Gene3D" id="3.40.50.720">
    <property type="entry name" value="NAD(P)-binding Rossmann-like Domain"/>
    <property type="match status" value="1"/>
</dbReference>
<dbReference type="OrthoDB" id="9805754at2"/>
<dbReference type="GO" id="GO:0055129">
    <property type="term" value="P:L-proline biosynthetic process"/>
    <property type="evidence" value="ECO:0007669"/>
    <property type="project" value="UniProtKB-UniRule"/>
</dbReference>
<dbReference type="SUPFAM" id="SSF51735">
    <property type="entry name" value="NAD(P)-binding Rossmann-fold domains"/>
    <property type="match status" value="1"/>
</dbReference>